<proteinExistence type="predicted"/>
<keyword evidence="2" id="KW-1185">Reference proteome</keyword>
<accession>A0ABP7DCL4</accession>
<evidence type="ECO:0000313" key="1">
    <source>
        <dbReference type="EMBL" id="GAA3702484.1"/>
    </source>
</evidence>
<reference evidence="2" key="1">
    <citation type="journal article" date="2019" name="Int. J. Syst. Evol. Microbiol.">
        <title>The Global Catalogue of Microorganisms (GCM) 10K type strain sequencing project: providing services to taxonomists for standard genome sequencing and annotation.</title>
        <authorList>
            <consortium name="The Broad Institute Genomics Platform"/>
            <consortium name="The Broad Institute Genome Sequencing Center for Infectious Disease"/>
            <person name="Wu L."/>
            <person name="Ma J."/>
        </authorList>
    </citation>
    <scope>NUCLEOTIDE SEQUENCE [LARGE SCALE GENOMIC DNA]</scope>
    <source>
        <strain evidence="2">JCM 17125</strain>
    </source>
</reference>
<protein>
    <submittedName>
        <fullName evidence="1">Uncharacterized protein</fullName>
    </submittedName>
</protein>
<dbReference type="EMBL" id="BAABDC010000002">
    <property type="protein sequence ID" value="GAA3702484.1"/>
    <property type="molecule type" value="Genomic_DNA"/>
</dbReference>
<name>A0ABP7DCL4_9MICO</name>
<gene>
    <name evidence="1" type="ORF">GCM10022399_18660</name>
</gene>
<dbReference type="RefSeq" id="WP_344944779.1">
    <property type="nucleotide sequence ID" value="NZ_BAABDC010000002.1"/>
</dbReference>
<evidence type="ECO:0000313" key="2">
    <source>
        <dbReference type="Proteomes" id="UP001501468"/>
    </source>
</evidence>
<comment type="caution">
    <text evidence="1">The sequence shown here is derived from an EMBL/GenBank/DDBJ whole genome shotgun (WGS) entry which is preliminary data.</text>
</comment>
<sequence>MSARLVRRPGRCAGAIEPVCACLSGKATTPPASRLARRCEPPALRSASLSSGTPPDNTLTALLHDDIAVAVAPAVEILRAAKAGNTAAFSSANNRWYANGQ</sequence>
<organism evidence="1 2">
    <name type="scientific">Terrabacter ginsenosidimutans</name>
    <dbReference type="NCBI Taxonomy" id="490575"/>
    <lineage>
        <taxon>Bacteria</taxon>
        <taxon>Bacillati</taxon>
        <taxon>Actinomycetota</taxon>
        <taxon>Actinomycetes</taxon>
        <taxon>Micrococcales</taxon>
        <taxon>Intrasporangiaceae</taxon>
        <taxon>Terrabacter</taxon>
    </lineage>
</organism>
<dbReference type="Proteomes" id="UP001501468">
    <property type="component" value="Unassembled WGS sequence"/>
</dbReference>